<dbReference type="Proteomes" id="UP001500016">
    <property type="component" value="Unassembled WGS sequence"/>
</dbReference>
<keyword evidence="2" id="KW-1185">Reference proteome</keyword>
<evidence type="ECO:0000313" key="2">
    <source>
        <dbReference type="Proteomes" id="UP001500016"/>
    </source>
</evidence>
<reference evidence="1 2" key="1">
    <citation type="journal article" date="2019" name="Int. J. Syst. Evol. Microbiol.">
        <title>The Global Catalogue of Microorganisms (GCM) 10K type strain sequencing project: providing services to taxonomists for standard genome sequencing and annotation.</title>
        <authorList>
            <consortium name="The Broad Institute Genomics Platform"/>
            <consortium name="The Broad Institute Genome Sequencing Center for Infectious Disease"/>
            <person name="Wu L."/>
            <person name="Ma J."/>
        </authorList>
    </citation>
    <scope>NUCLEOTIDE SEQUENCE [LARGE SCALE GENOMIC DNA]</scope>
    <source>
        <strain evidence="1 2">JCM 15478</strain>
    </source>
</reference>
<comment type="caution">
    <text evidence="1">The sequence shown here is derived from an EMBL/GenBank/DDBJ whole genome shotgun (WGS) entry which is preliminary data.</text>
</comment>
<dbReference type="EMBL" id="BAAAPE010000009">
    <property type="protein sequence ID" value="GAA2079827.1"/>
    <property type="molecule type" value="Genomic_DNA"/>
</dbReference>
<proteinExistence type="predicted"/>
<name>A0ABN2W0L1_9ACTN</name>
<gene>
    <name evidence="1" type="ORF">GCM10009801_37710</name>
</gene>
<accession>A0ABN2W0L1</accession>
<dbReference type="RefSeq" id="WP_344529584.1">
    <property type="nucleotide sequence ID" value="NZ_BAAAPE010000009.1"/>
</dbReference>
<organism evidence="1 2">
    <name type="scientific">Streptomyces albiaxialis</name>
    <dbReference type="NCBI Taxonomy" id="329523"/>
    <lineage>
        <taxon>Bacteria</taxon>
        <taxon>Bacillati</taxon>
        <taxon>Actinomycetota</taxon>
        <taxon>Actinomycetes</taxon>
        <taxon>Kitasatosporales</taxon>
        <taxon>Streptomycetaceae</taxon>
        <taxon>Streptomyces</taxon>
    </lineage>
</organism>
<sequence length="240" mass="26495">MADLVVLGEDGPWQRLPPEAVLAAKEAGLDDAPYVFAIRGLSPDTVHRVLAHEHGLVRQDHGKQPQVFRWDAVMRTRESVVDHYRTESGVRRYSQTRFSFTLTREDGAKVKIAGSDHREASASAPFGGPASATVQNHRYFEFGKSACAGVARAQLPGALATLERGDEVAFGPVRLTRDGLRRRLRRPVAWDGLTVEVDGGWITLRDREGRTAFKESVADVPNSTLFRTLLTRLARPDAQG</sequence>
<protein>
    <submittedName>
        <fullName evidence="1">Uncharacterized protein</fullName>
    </submittedName>
</protein>
<evidence type="ECO:0000313" key="1">
    <source>
        <dbReference type="EMBL" id="GAA2079827.1"/>
    </source>
</evidence>